<dbReference type="PANTHER" id="PTHR43421">
    <property type="entry name" value="METALLOPROTEASE PMBA"/>
    <property type="match status" value="1"/>
</dbReference>
<accession>A0A2S9IGP3</accession>
<dbReference type="InterPro" id="IPR047657">
    <property type="entry name" value="PmbA"/>
</dbReference>
<comment type="similarity">
    <text evidence="2">Belongs to the peptidase U62 family.</text>
</comment>
<evidence type="ECO:0000313" key="7">
    <source>
        <dbReference type="Proteomes" id="UP000239181"/>
    </source>
</evidence>
<dbReference type="RefSeq" id="WP_105591521.1">
    <property type="nucleotide sequence ID" value="NZ_PDET01000002.1"/>
</dbReference>
<comment type="function">
    <text evidence="1">Probable metalloprotease.</text>
</comment>
<dbReference type="Gene3D" id="3.30.2290.10">
    <property type="entry name" value="PmbA/TldD superfamily"/>
    <property type="match status" value="1"/>
</dbReference>
<dbReference type="Pfam" id="PF19289">
    <property type="entry name" value="PmbA_TldD_3rd"/>
    <property type="match status" value="1"/>
</dbReference>
<keyword evidence="7" id="KW-1185">Reference proteome</keyword>
<sequence>MSLHLTEPTGLPDGQPLQPLAELALDMAHQRGADQAVVNVSQGERTTQRFRHGDIDRLTQNHSQHLSVTLFYGQRSGSVSTTQLSADGIKNAVESASMLARYGDEDPHNGLPEPQHFATRIHDLALFHSDELTADEARDLALRTEQAINQYQTERCSSEGAEITAWRGEFYLANSQGFGAGYPSSSHTLWGHALAKQHDDRQQGFWQDTRRSPLQLISPEEIGRTAARRAIRHLGAQSLSTRRSPVLFEAPVAHSLIHSLVAALSGGALYRNSSFLGLCAGSTVMATHLSLSEDPFIPGALASGCFDGEGIAGSAREVVRDGVAEGYFLGSYSARQLGLRPTGNAGGAWNLHLRSTQTQATDDLPSLIRRLHRGLLVTTLLGSGVNPLTGDYSQGVAGFWVEGGEVRYPVAGITIAGNLKTMLQEVVALGADALTQGNLRCGSLLINDMQIAGL</sequence>
<evidence type="ECO:0000259" key="3">
    <source>
        <dbReference type="Pfam" id="PF01523"/>
    </source>
</evidence>
<comment type="caution">
    <text evidence="6">The sequence shown here is derived from an EMBL/GenBank/DDBJ whole genome shotgun (WGS) entry which is preliminary data.</text>
</comment>
<dbReference type="EMBL" id="PDET01000002">
    <property type="protein sequence ID" value="PRD16938.1"/>
    <property type="molecule type" value="Genomic_DNA"/>
</dbReference>
<dbReference type="GO" id="GO:0008237">
    <property type="term" value="F:metallopeptidase activity"/>
    <property type="evidence" value="ECO:0007669"/>
    <property type="project" value="InterPro"/>
</dbReference>
<dbReference type="Pfam" id="PF01523">
    <property type="entry name" value="PmbA_TldD_1st"/>
    <property type="match status" value="1"/>
</dbReference>
<evidence type="ECO:0000313" key="6">
    <source>
        <dbReference type="EMBL" id="PRD16938.1"/>
    </source>
</evidence>
<dbReference type="InterPro" id="IPR002510">
    <property type="entry name" value="Metalloprtase-TldD/E_N"/>
</dbReference>
<dbReference type="GO" id="GO:0005829">
    <property type="term" value="C:cytosol"/>
    <property type="evidence" value="ECO:0007669"/>
    <property type="project" value="TreeGrafter"/>
</dbReference>
<evidence type="ECO:0000259" key="4">
    <source>
        <dbReference type="Pfam" id="PF19289"/>
    </source>
</evidence>
<feature type="domain" description="Metalloprotease TldD/E N-terminal" evidence="3">
    <location>
        <begin position="38"/>
        <end position="99"/>
    </location>
</feature>
<evidence type="ECO:0000256" key="2">
    <source>
        <dbReference type="ARBA" id="ARBA00005836"/>
    </source>
</evidence>
<dbReference type="GO" id="GO:0006508">
    <property type="term" value="P:proteolysis"/>
    <property type="evidence" value="ECO:0007669"/>
    <property type="project" value="InterPro"/>
</dbReference>
<dbReference type="InterPro" id="IPR035068">
    <property type="entry name" value="TldD/PmbA_N"/>
</dbReference>
<dbReference type="AlphaFoldDB" id="A0A2S9IGP3"/>
<evidence type="ECO:0000256" key="1">
    <source>
        <dbReference type="ARBA" id="ARBA00002796"/>
    </source>
</evidence>
<dbReference type="PANTHER" id="PTHR43421:SF1">
    <property type="entry name" value="METALLOPROTEASE PMBA"/>
    <property type="match status" value="1"/>
</dbReference>
<dbReference type="InterPro" id="IPR045570">
    <property type="entry name" value="Metalloprtase-TldD/E_cen_dom"/>
</dbReference>
<organism evidence="6 7">
    <name type="scientific">Pantoea coffeiphila</name>
    <dbReference type="NCBI Taxonomy" id="1465635"/>
    <lineage>
        <taxon>Bacteria</taxon>
        <taxon>Pseudomonadati</taxon>
        <taxon>Pseudomonadota</taxon>
        <taxon>Gammaproteobacteria</taxon>
        <taxon>Enterobacterales</taxon>
        <taxon>Erwiniaceae</taxon>
        <taxon>Pantoea</taxon>
    </lineage>
</organism>
<reference evidence="6 7" key="1">
    <citation type="submission" date="2017-10" db="EMBL/GenBank/DDBJ databases">
        <title>Draft genome of two endophytic bacteria isolated from 'guarana' Paullinia cupana (Mart.) Ducke.</title>
        <authorList>
            <person name="Siqueira K.A."/>
            <person name="Liotti R.G."/>
            <person name="Mendes T.A."/>
            <person name="Soares M.A."/>
        </authorList>
    </citation>
    <scope>NUCLEOTIDE SEQUENCE [LARGE SCALE GENOMIC DNA]</scope>
    <source>
        <strain evidence="6 7">342</strain>
    </source>
</reference>
<feature type="domain" description="Metalloprotease TldD/E central" evidence="5">
    <location>
        <begin position="128"/>
        <end position="234"/>
    </location>
</feature>
<proteinExistence type="inferred from homology"/>
<dbReference type="Proteomes" id="UP000239181">
    <property type="component" value="Unassembled WGS sequence"/>
</dbReference>
<dbReference type="InterPro" id="IPR045569">
    <property type="entry name" value="Metalloprtase-TldD/E_C"/>
</dbReference>
<dbReference type="SUPFAM" id="SSF111283">
    <property type="entry name" value="Putative modulator of DNA gyrase, PmbA/TldD"/>
    <property type="match status" value="1"/>
</dbReference>
<protein>
    <submittedName>
        <fullName evidence="6">Peptidase U62</fullName>
    </submittedName>
</protein>
<evidence type="ECO:0000259" key="5">
    <source>
        <dbReference type="Pfam" id="PF19290"/>
    </source>
</evidence>
<dbReference type="OrthoDB" id="9803618at2"/>
<feature type="domain" description="Metalloprotease TldD/E C-terminal" evidence="4">
    <location>
        <begin position="242"/>
        <end position="453"/>
    </location>
</feature>
<gene>
    <name evidence="6" type="ORF">CQW29_04535</name>
</gene>
<dbReference type="Pfam" id="PF19290">
    <property type="entry name" value="PmbA_TldD_2nd"/>
    <property type="match status" value="1"/>
</dbReference>
<name>A0A2S9IGP3_9GAMM</name>
<dbReference type="InterPro" id="IPR036059">
    <property type="entry name" value="TldD/PmbA_sf"/>
</dbReference>